<dbReference type="OrthoDB" id="6431331at2759"/>
<dbReference type="SUPFAM" id="SSF53474">
    <property type="entry name" value="alpha/beta-Hydrolases"/>
    <property type="match status" value="1"/>
</dbReference>
<sequence length="284" mass="31459">MSLIVHHRMAKVDNLDIFYREAGNPSLPAIILLHGHASSSHTFRDLIPLIADQFYVVAPDYPGFGNSSRPTPNEYKYTFVNIADTIDKFTEIIGLKKFAVYLFDFGAPVGLLVASKNPERITGIFSQSGNAYDEGLSPAFAGIYKFWADPSPANREPLKHMFSPEGLAGAYTLGVEPASRVAPEGANLDIYYMSREGALQIQLDHLLKNYKNVVKSYPQWQAYLRQHKPKFVAVWGKSDPFFIPPGAEAFKRDLPDADVSIIEGGHFLNDSNPQAIAAGIKKLL</sequence>
<dbReference type="Pfam" id="PF00561">
    <property type="entry name" value="Abhydrolase_1"/>
    <property type="match status" value="1"/>
</dbReference>
<dbReference type="InterPro" id="IPR051340">
    <property type="entry name" value="Haloalkane_dehalogenase"/>
</dbReference>
<dbReference type="EMBL" id="CAJPDT010000004">
    <property type="protein sequence ID" value="CAF9908284.1"/>
    <property type="molecule type" value="Genomic_DNA"/>
</dbReference>
<feature type="domain" description="AB hydrolase-1" evidence="1">
    <location>
        <begin position="28"/>
        <end position="273"/>
    </location>
</feature>
<dbReference type="Proteomes" id="UP000664534">
    <property type="component" value="Unassembled WGS sequence"/>
</dbReference>
<accession>A0A8H3EKN2</accession>
<comment type="caution">
    <text evidence="2">The sequence shown here is derived from an EMBL/GenBank/DDBJ whole genome shotgun (WGS) entry which is preliminary data.</text>
</comment>
<gene>
    <name evidence="2" type="ORF">IMSHALPRED_006630</name>
</gene>
<dbReference type="PANTHER" id="PTHR42977">
    <property type="entry name" value="HYDROLASE-RELATED"/>
    <property type="match status" value="1"/>
</dbReference>
<evidence type="ECO:0000259" key="1">
    <source>
        <dbReference type="Pfam" id="PF00561"/>
    </source>
</evidence>
<dbReference type="Gene3D" id="3.40.50.1820">
    <property type="entry name" value="alpha/beta hydrolase"/>
    <property type="match status" value="1"/>
</dbReference>
<reference evidence="2" key="1">
    <citation type="submission" date="2021-03" db="EMBL/GenBank/DDBJ databases">
        <authorList>
            <person name="Tagirdzhanova G."/>
        </authorList>
    </citation>
    <scope>NUCLEOTIDE SEQUENCE</scope>
</reference>
<dbReference type="InterPro" id="IPR029058">
    <property type="entry name" value="AB_hydrolase_fold"/>
</dbReference>
<dbReference type="PANTHER" id="PTHR42977:SF1">
    <property type="entry name" value="BLR6576 PROTEIN"/>
    <property type="match status" value="1"/>
</dbReference>
<dbReference type="GO" id="GO:0004301">
    <property type="term" value="F:epoxide hydrolase activity"/>
    <property type="evidence" value="ECO:0007669"/>
    <property type="project" value="TreeGrafter"/>
</dbReference>
<dbReference type="AlphaFoldDB" id="A0A8H3EKN2"/>
<protein>
    <recommendedName>
        <fullName evidence="1">AB hydrolase-1 domain-containing protein</fullName>
    </recommendedName>
</protein>
<evidence type="ECO:0000313" key="2">
    <source>
        <dbReference type="EMBL" id="CAF9908284.1"/>
    </source>
</evidence>
<name>A0A8H3EKN2_9LECA</name>
<proteinExistence type="predicted"/>
<organism evidence="2 3">
    <name type="scientific">Imshaugia aleurites</name>
    <dbReference type="NCBI Taxonomy" id="172621"/>
    <lineage>
        <taxon>Eukaryota</taxon>
        <taxon>Fungi</taxon>
        <taxon>Dikarya</taxon>
        <taxon>Ascomycota</taxon>
        <taxon>Pezizomycotina</taxon>
        <taxon>Lecanoromycetes</taxon>
        <taxon>OSLEUM clade</taxon>
        <taxon>Lecanoromycetidae</taxon>
        <taxon>Lecanorales</taxon>
        <taxon>Lecanorineae</taxon>
        <taxon>Parmeliaceae</taxon>
        <taxon>Imshaugia</taxon>
    </lineage>
</organism>
<dbReference type="InterPro" id="IPR000073">
    <property type="entry name" value="AB_hydrolase_1"/>
</dbReference>
<evidence type="ECO:0000313" key="3">
    <source>
        <dbReference type="Proteomes" id="UP000664534"/>
    </source>
</evidence>
<keyword evidence="3" id="KW-1185">Reference proteome</keyword>